<protein>
    <submittedName>
        <fullName evidence="1">Unannotated protein</fullName>
    </submittedName>
</protein>
<name>A0A6J6YEA8_9ZZZZ</name>
<dbReference type="EMBL" id="CAFAAD010000166">
    <property type="protein sequence ID" value="CAB4803937.1"/>
    <property type="molecule type" value="Genomic_DNA"/>
</dbReference>
<dbReference type="EMBL" id="CAFBRD010000032">
    <property type="protein sequence ID" value="CAB5076586.1"/>
    <property type="molecule type" value="Genomic_DNA"/>
</dbReference>
<accession>A0A6J6YEA8</accession>
<dbReference type="AlphaFoldDB" id="A0A6J6YEA8"/>
<organism evidence="1">
    <name type="scientific">freshwater metagenome</name>
    <dbReference type="NCBI Taxonomy" id="449393"/>
    <lineage>
        <taxon>unclassified sequences</taxon>
        <taxon>metagenomes</taxon>
        <taxon>ecological metagenomes</taxon>
    </lineage>
</organism>
<evidence type="ECO:0000313" key="2">
    <source>
        <dbReference type="EMBL" id="CAB4809928.1"/>
    </source>
</evidence>
<evidence type="ECO:0000313" key="3">
    <source>
        <dbReference type="EMBL" id="CAB5076586.1"/>
    </source>
</evidence>
<gene>
    <name evidence="1" type="ORF">UFOPK2969_01621</name>
    <name evidence="2" type="ORF">UFOPK3010_01085</name>
    <name evidence="3" type="ORF">UFOPK4371_00777</name>
</gene>
<sequence>MIGVNATGRELRRCRSIVRQGRVATRCCEPRESQDLRQRLRPMPQLRRVSRNARRERRWRARWNLPQPAQLYRSDRSRRLEAQTSLVVSCKRNLCVRSWRLIPSRHRSCSATFRPSPRRKPAATCPAALGVMGKPRAIKNSVGLLQPPSSSSAQPDCEHFFATQIGETTLSGGSTDGAIGEVQLVRNPDLESR</sequence>
<evidence type="ECO:0000313" key="1">
    <source>
        <dbReference type="EMBL" id="CAB4803937.1"/>
    </source>
</evidence>
<proteinExistence type="predicted"/>
<dbReference type="EMBL" id="CAFAAM010000146">
    <property type="protein sequence ID" value="CAB4809928.1"/>
    <property type="molecule type" value="Genomic_DNA"/>
</dbReference>
<reference evidence="1" key="1">
    <citation type="submission" date="2020-05" db="EMBL/GenBank/DDBJ databases">
        <authorList>
            <person name="Chiriac C."/>
            <person name="Salcher M."/>
            <person name="Ghai R."/>
            <person name="Kavagutti S V."/>
        </authorList>
    </citation>
    <scope>NUCLEOTIDE SEQUENCE</scope>
</reference>